<dbReference type="InParanoid" id="E9HSU1"/>
<evidence type="ECO:0000313" key="7">
    <source>
        <dbReference type="EMBL" id="EFX65190.1"/>
    </source>
</evidence>
<gene>
    <name evidence="7" type="ORF">DAPPUDRAFT_265071</name>
</gene>
<evidence type="ECO:0000256" key="1">
    <source>
        <dbReference type="ARBA" id="ARBA00005446"/>
    </source>
</evidence>
<dbReference type="InterPro" id="IPR011545">
    <property type="entry name" value="DEAD/DEAH_box_helicase_dom"/>
</dbReference>
<evidence type="ECO:0000313" key="8">
    <source>
        <dbReference type="Proteomes" id="UP000000305"/>
    </source>
</evidence>
<dbReference type="HOGENOM" id="CLU_2111316_0_0_1"/>
<dbReference type="PANTHER" id="PTHR13710:SF105">
    <property type="entry name" value="ATP-DEPENDENT DNA HELICASE Q1"/>
    <property type="match status" value="1"/>
</dbReference>
<dbReference type="Proteomes" id="UP000000305">
    <property type="component" value="Unassembled WGS sequence"/>
</dbReference>
<name>E9HSU1_DAPPU</name>
<dbReference type="OrthoDB" id="5986952at2759"/>
<dbReference type="EMBL" id="GL732757">
    <property type="protein sequence ID" value="EFX65190.1"/>
    <property type="molecule type" value="Genomic_DNA"/>
</dbReference>
<sequence length="115" mass="12810">MNIALRKFQVQALTALHFSRDIIIVEVTDSGNSTCFQLPALTLKDEEFCLVIVPTVALGWDHLKAYEDLGLSATYLGDESTKEQFEDFLSESLPSMFECPILTLAATLKPKDLAR</sequence>
<evidence type="ECO:0000256" key="2">
    <source>
        <dbReference type="ARBA" id="ARBA00023125"/>
    </source>
</evidence>
<reference evidence="7 8" key="1">
    <citation type="journal article" date="2011" name="Science">
        <title>The ecoresponsive genome of Daphnia pulex.</title>
        <authorList>
            <person name="Colbourne J.K."/>
            <person name="Pfrender M.E."/>
            <person name="Gilbert D."/>
            <person name="Thomas W.K."/>
            <person name="Tucker A."/>
            <person name="Oakley T.H."/>
            <person name="Tokishita S."/>
            <person name="Aerts A."/>
            <person name="Arnold G.J."/>
            <person name="Basu M.K."/>
            <person name="Bauer D.J."/>
            <person name="Caceres C.E."/>
            <person name="Carmel L."/>
            <person name="Casola C."/>
            <person name="Choi J.H."/>
            <person name="Detter J.C."/>
            <person name="Dong Q."/>
            <person name="Dusheyko S."/>
            <person name="Eads B.D."/>
            <person name="Frohlich T."/>
            <person name="Geiler-Samerotte K.A."/>
            <person name="Gerlach D."/>
            <person name="Hatcher P."/>
            <person name="Jogdeo S."/>
            <person name="Krijgsveld J."/>
            <person name="Kriventseva E.V."/>
            <person name="Kultz D."/>
            <person name="Laforsch C."/>
            <person name="Lindquist E."/>
            <person name="Lopez J."/>
            <person name="Manak J.R."/>
            <person name="Muller J."/>
            <person name="Pangilinan J."/>
            <person name="Patwardhan R.P."/>
            <person name="Pitluck S."/>
            <person name="Pritham E.J."/>
            <person name="Rechtsteiner A."/>
            <person name="Rho M."/>
            <person name="Rogozin I.B."/>
            <person name="Sakarya O."/>
            <person name="Salamov A."/>
            <person name="Schaack S."/>
            <person name="Shapiro H."/>
            <person name="Shiga Y."/>
            <person name="Skalitzky C."/>
            <person name="Smith Z."/>
            <person name="Souvorov A."/>
            <person name="Sung W."/>
            <person name="Tang Z."/>
            <person name="Tsuchiya D."/>
            <person name="Tu H."/>
            <person name="Vos H."/>
            <person name="Wang M."/>
            <person name="Wolf Y.I."/>
            <person name="Yamagata H."/>
            <person name="Yamada T."/>
            <person name="Ye Y."/>
            <person name="Shaw J.R."/>
            <person name="Andrews J."/>
            <person name="Crease T.J."/>
            <person name="Tang H."/>
            <person name="Lucas S.M."/>
            <person name="Robertson H.M."/>
            <person name="Bork P."/>
            <person name="Koonin E.V."/>
            <person name="Zdobnov E.M."/>
            <person name="Grigoriev I.V."/>
            <person name="Lynch M."/>
            <person name="Boore J.L."/>
        </authorList>
    </citation>
    <scope>NUCLEOTIDE SEQUENCE [LARGE SCALE GENOMIC DNA]</scope>
</reference>
<evidence type="ECO:0000259" key="6">
    <source>
        <dbReference type="Pfam" id="PF00270"/>
    </source>
</evidence>
<dbReference type="AlphaFoldDB" id="E9HSU1"/>
<evidence type="ECO:0000256" key="4">
    <source>
        <dbReference type="ARBA" id="ARBA00034617"/>
    </source>
</evidence>
<evidence type="ECO:0000256" key="5">
    <source>
        <dbReference type="ARBA" id="ARBA00034808"/>
    </source>
</evidence>
<keyword evidence="3" id="KW-0413">Isomerase</keyword>
<keyword evidence="8" id="KW-1185">Reference proteome</keyword>
<evidence type="ECO:0000256" key="3">
    <source>
        <dbReference type="ARBA" id="ARBA00023235"/>
    </source>
</evidence>
<dbReference type="PANTHER" id="PTHR13710">
    <property type="entry name" value="DNA HELICASE RECQ FAMILY MEMBER"/>
    <property type="match status" value="1"/>
</dbReference>
<dbReference type="InterPro" id="IPR027417">
    <property type="entry name" value="P-loop_NTPase"/>
</dbReference>
<dbReference type="Gene3D" id="3.40.50.300">
    <property type="entry name" value="P-loop containing nucleotide triphosphate hydrolases"/>
    <property type="match status" value="1"/>
</dbReference>
<keyword evidence="2" id="KW-0238">DNA-binding</keyword>
<proteinExistence type="inferred from homology"/>
<dbReference type="GO" id="GO:0005524">
    <property type="term" value="F:ATP binding"/>
    <property type="evidence" value="ECO:0007669"/>
    <property type="project" value="InterPro"/>
</dbReference>
<dbReference type="KEGG" id="dpx:DAPPUDRAFT_265071"/>
<dbReference type="PhylomeDB" id="E9HSU1"/>
<dbReference type="EC" id="5.6.2.4" evidence="5"/>
<dbReference type="GO" id="GO:0003677">
    <property type="term" value="F:DNA binding"/>
    <property type="evidence" value="ECO:0007669"/>
    <property type="project" value="UniProtKB-KW"/>
</dbReference>
<dbReference type="STRING" id="6669.E9HSU1"/>
<accession>E9HSU1</accession>
<dbReference type="GO" id="GO:0043138">
    <property type="term" value="F:3'-5' DNA helicase activity"/>
    <property type="evidence" value="ECO:0007669"/>
    <property type="project" value="UniProtKB-EC"/>
</dbReference>
<feature type="domain" description="DEAD/DEAH-box helicase" evidence="6">
    <location>
        <begin position="7"/>
        <end position="88"/>
    </location>
</feature>
<organism evidence="7 8">
    <name type="scientific">Daphnia pulex</name>
    <name type="common">Water flea</name>
    <dbReference type="NCBI Taxonomy" id="6669"/>
    <lineage>
        <taxon>Eukaryota</taxon>
        <taxon>Metazoa</taxon>
        <taxon>Ecdysozoa</taxon>
        <taxon>Arthropoda</taxon>
        <taxon>Crustacea</taxon>
        <taxon>Branchiopoda</taxon>
        <taxon>Diplostraca</taxon>
        <taxon>Cladocera</taxon>
        <taxon>Anomopoda</taxon>
        <taxon>Daphniidae</taxon>
        <taxon>Daphnia</taxon>
    </lineage>
</organism>
<protein>
    <recommendedName>
        <fullName evidence="5">DNA 3'-5' helicase</fullName>
        <ecNumber evidence="5">5.6.2.4</ecNumber>
    </recommendedName>
</protein>
<dbReference type="SUPFAM" id="SSF52540">
    <property type="entry name" value="P-loop containing nucleoside triphosphate hydrolases"/>
    <property type="match status" value="1"/>
</dbReference>
<comment type="similarity">
    <text evidence="1">Belongs to the helicase family. RecQ subfamily.</text>
</comment>
<dbReference type="Pfam" id="PF00270">
    <property type="entry name" value="DEAD"/>
    <property type="match status" value="1"/>
</dbReference>
<comment type="catalytic activity">
    <reaction evidence="4">
        <text>Couples ATP hydrolysis with the unwinding of duplex DNA by translocating in the 3'-5' direction.</text>
        <dbReference type="EC" id="5.6.2.4"/>
    </reaction>
</comment>